<evidence type="ECO:0000256" key="3">
    <source>
        <dbReference type="ARBA" id="ARBA00022705"/>
    </source>
</evidence>
<feature type="domain" description="Origin recognition complex subunit 3 winged helix C-terminal" evidence="8">
    <location>
        <begin position="727"/>
        <end position="762"/>
    </location>
</feature>
<comment type="caution">
    <text evidence="9">The sequence shown here is derived from an EMBL/GenBank/DDBJ whole genome shotgun (WGS) entry which is preliminary data.</text>
</comment>
<protein>
    <submittedName>
        <fullName evidence="9">Origin recognition complex subunit 3</fullName>
    </submittedName>
</protein>
<evidence type="ECO:0000259" key="7">
    <source>
        <dbReference type="Pfam" id="PF07034"/>
    </source>
</evidence>
<dbReference type="InterPro" id="IPR040855">
    <property type="entry name" value="ORC_WH_C"/>
</dbReference>
<accession>A0A430QAN6</accession>
<gene>
    <name evidence="9" type="ORF">DC041_0011498</name>
</gene>
<feature type="compositionally biased region" description="Polar residues" evidence="6">
    <location>
        <begin position="235"/>
        <end position="256"/>
    </location>
</feature>
<dbReference type="PANTHER" id="PTHR12748:SF0">
    <property type="entry name" value="ORIGIN RECOGNITION COMPLEX SUBUNIT 3"/>
    <property type="match status" value="1"/>
</dbReference>
<sequence length="783" mass="88617">MTEFSVYHGDQKGLQLPSNHRYDQFVSVWKSIISRVEVCKSLFKHLLTQIQLRFLTSSVFTEVFNFIENSHTAWLSLHNSETNSLVNLEQIPTALLLAGVNTPDHSVIYGHLKNLILESGGHVAVISPGANTTSVRSLVSLVVQQLSDDSYHQSKRLRNDEDSDENSRKNFTSATRSSYLALVEWYYSGTKKYCGTSVPECNPEFKTPAPPTTPRSRSQRSTSQPRSQKSHQLCPMSTASPRLSTPTRRNQRFSLHSNEVSNTLKSELADSISSSPGPGMLSELKQNSSLLRPLVIILTEIESIPVQVLCDFIELTSLYVAGQIRGRSCSLPITFVFGLSTIPEIGFEPRFSASILSRLTIRRFSVPSPSAFLNVVLKEIIQFPGLHPTYSVLNYLMDGLFLCLDYSVKNFLQRLKFCMLEHYLKTPHPELLQSTELAYKYLTSINSRDLAKIITLDYPSLANCVVDNTTTSTPTVSHPTLPIVNNSSPQTAQQTAHRLVNKIVEHLENHLKLQYLIPYVLNWLLIIITPLSARPLGKNVSFNHLYGLCFALYNAYDYLLKESTSLIQTQNPTSLWWSSSTLSEGRKCLNNLADSTLSWHTKLSMACQEASTNKQLSQCHQEQSTDNDTLTITAATSVNNQDTVPVKPVEFNTKRKISLRNLRQHLQEYATSSPNRPLSAITSTIHKTQWDITRKEFLNWIQLKLNELIPSFNQLPLHEIADLKLSNSSSISSKLFDLCILYKLLIETNKMVNLYDWLMVFSPYDWQVCHLSSLYQQQQQQLD</sequence>
<dbReference type="Proteomes" id="UP000290809">
    <property type="component" value="Unassembled WGS sequence"/>
</dbReference>
<dbReference type="CDD" id="cd20704">
    <property type="entry name" value="Orc3"/>
    <property type="match status" value="1"/>
</dbReference>
<keyword evidence="5" id="KW-0539">Nucleus</keyword>
<feature type="compositionally biased region" description="Low complexity" evidence="6">
    <location>
        <begin position="214"/>
        <end position="227"/>
    </location>
</feature>
<keyword evidence="10" id="KW-1185">Reference proteome</keyword>
<dbReference type="GO" id="GO:0005656">
    <property type="term" value="C:nuclear pre-replicative complex"/>
    <property type="evidence" value="ECO:0007669"/>
    <property type="project" value="TreeGrafter"/>
</dbReference>
<dbReference type="Pfam" id="PF18137">
    <property type="entry name" value="WHD_ORC"/>
    <property type="match status" value="1"/>
</dbReference>
<reference evidence="9 10" key="1">
    <citation type="journal article" date="2019" name="PLoS Pathog.">
        <title>Genome sequence of the bovine parasite Schistosoma bovis Tanzania.</title>
        <authorList>
            <person name="Oey H."/>
            <person name="Zakrzewski M."/>
            <person name="Gobert G."/>
            <person name="Gravermann K."/>
            <person name="Stoye J."/>
            <person name="Jones M."/>
            <person name="Mcmanus D."/>
            <person name="Krause L."/>
        </authorList>
    </citation>
    <scope>NUCLEOTIDE SEQUENCE [LARGE SCALE GENOMIC DNA]</scope>
    <source>
        <strain evidence="9 10">TAN1997</strain>
    </source>
</reference>
<comment type="similarity">
    <text evidence="2">Belongs to the ORC3 family.</text>
</comment>
<evidence type="ECO:0000256" key="4">
    <source>
        <dbReference type="ARBA" id="ARBA00023125"/>
    </source>
</evidence>
<dbReference type="InterPro" id="IPR045667">
    <property type="entry name" value="ORC3_N"/>
</dbReference>
<comment type="subcellular location">
    <subcellularLocation>
        <location evidence="1">Nucleus</location>
    </subcellularLocation>
</comment>
<dbReference type="GO" id="GO:0003688">
    <property type="term" value="F:DNA replication origin binding"/>
    <property type="evidence" value="ECO:0007669"/>
    <property type="project" value="TreeGrafter"/>
</dbReference>
<dbReference type="GO" id="GO:0006270">
    <property type="term" value="P:DNA replication initiation"/>
    <property type="evidence" value="ECO:0007669"/>
    <property type="project" value="TreeGrafter"/>
</dbReference>
<feature type="region of interest" description="Disordered" evidence="6">
    <location>
        <begin position="204"/>
        <end position="256"/>
    </location>
</feature>
<dbReference type="PANTHER" id="PTHR12748">
    <property type="entry name" value="ORIGIN RECOGNITION COMPLEX SUBUNIT 3"/>
    <property type="match status" value="1"/>
</dbReference>
<dbReference type="Pfam" id="PF07034">
    <property type="entry name" value="ORC3_N"/>
    <property type="match status" value="1"/>
</dbReference>
<dbReference type="STRING" id="6184.A0A430QAN6"/>
<organism evidence="9 10">
    <name type="scientific">Schistosoma bovis</name>
    <name type="common">Blood fluke</name>
    <dbReference type="NCBI Taxonomy" id="6184"/>
    <lineage>
        <taxon>Eukaryota</taxon>
        <taxon>Metazoa</taxon>
        <taxon>Spiralia</taxon>
        <taxon>Lophotrochozoa</taxon>
        <taxon>Platyhelminthes</taxon>
        <taxon>Trematoda</taxon>
        <taxon>Digenea</taxon>
        <taxon>Strigeidida</taxon>
        <taxon>Schistosomatoidea</taxon>
        <taxon>Schistosomatidae</taxon>
        <taxon>Schistosoma</taxon>
    </lineage>
</organism>
<dbReference type="GO" id="GO:0005664">
    <property type="term" value="C:nuclear origin of replication recognition complex"/>
    <property type="evidence" value="ECO:0007669"/>
    <property type="project" value="InterPro"/>
</dbReference>
<feature type="domain" description="Origin recognition complex subunit 3 N-terminal" evidence="7">
    <location>
        <begin position="32"/>
        <end position="427"/>
    </location>
</feature>
<evidence type="ECO:0000256" key="1">
    <source>
        <dbReference type="ARBA" id="ARBA00004123"/>
    </source>
</evidence>
<evidence type="ECO:0000313" key="10">
    <source>
        <dbReference type="Proteomes" id="UP000290809"/>
    </source>
</evidence>
<keyword evidence="4" id="KW-0238">DNA-binding</keyword>
<dbReference type="EMBL" id="QMKO01002110">
    <property type="protein sequence ID" value="RTG84743.1"/>
    <property type="molecule type" value="Genomic_DNA"/>
</dbReference>
<dbReference type="InterPro" id="IPR020795">
    <property type="entry name" value="ORC3"/>
</dbReference>
<name>A0A430QAN6_SCHBO</name>
<feature type="region of interest" description="Disordered" evidence="6">
    <location>
        <begin position="151"/>
        <end position="171"/>
    </location>
</feature>
<evidence type="ECO:0000313" key="9">
    <source>
        <dbReference type="EMBL" id="RTG84743.1"/>
    </source>
</evidence>
<proteinExistence type="inferred from homology"/>
<evidence type="ECO:0000256" key="5">
    <source>
        <dbReference type="ARBA" id="ARBA00023242"/>
    </source>
</evidence>
<evidence type="ECO:0000259" key="8">
    <source>
        <dbReference type="Pfam" id="PF18137"/>
    </source>
</evidence>
<dbReference type="GO" id="GO:0031261">
    <property type="term" value="C:DNA replication preinitiation complex"/>
    <property type="evidence" value="ECO:0007669"/>
    <property type="project" value="TreeGrafter"/>
</dbReference>
<keyword evidence="3" id="KW-0235">DNA replication</keyword>
<dbReference type="AlphaFoldDB" id="A0A430QAN6"/>
<evidence type="ECO:0000256" key="2">
    <source>
        <dbReference type="ARBA" id="ARBA00010977"/>
    </source>
</evidence>
<feature type="compositionally biased region" description="Basic and acidic residues" evidence="6">
    <location>
        <begin position="151"/>
        <end position="168"/>
    </location>
</feature>
<evidence type="ECO:0000256" key="6">
    <source>
        <dbReference type="SAM" id="MobiDB-lite"/>
    </source>
</evidence>